<keyword evidence="5" id="KW-1185">Reference proteome</keyword>
<dbReference type="InterPro" id="IPR003362">
    <property type="entry name" value="Bact_transf"/>
</dbReference>
<dbReference type="EMBL" id="FO082820">
    <property type="protein sequence ID" value="CCF20861.1"/>
    <property type="molecule type" value="Genomic_DNA"/>
</dbReference>
<keyword evidence="2" id="KW-0270">Exopolysaccharide synthesis</keyword>
<feature type="domain" description="Bacterial sugar transferase" evidence="3">
    <location>
        <begin position="2"/>
        <end position="174"/>
    </location>
</feature>
<dbReference type="RefSeq" id="WP_052639859.1">
    <property type="nucleotide sequence ID" value="NZ_FO082820.1"/>
</dbReference>
<sequence>MKKVFDLSSALIGLIFAAPVIAVLAVLIRRESEGPVIFSQERVGLDGRLFRCYKLRTMTVNAPNVPTHHASGAHITRVGALLRRSKLDELPQLWNIIRGEMSFVGPRPCLPTQAELIEERRQRGVLALLPGITGLAQVNNIDMSDPVRLADKDAEYLANRSFLGDLHLIYCTVFRRAGSGDRVRMG</sequence>
<gene>
    <name evidence="4" type="ORF">NT26_3138</name>
</gene>
<dbReference type="STRING" id="1125847.NT26_3138"/>
<dbReference type="OrthoDB" id="9808602at2"/>
<dbReference type="PANTHER" id="PTHR30576:SF10">
    <property type="entry name" value="SLL5057 PROTEIN"/>
    <property type="match status" value="1"/>
</dbReference>
<accession>L0NJ63</accession>
<evidence type="ECO:0000313" key="5">
    <source>
        <dbReference type="Proteomes" id="UP000010792"/>
    </source>
</evidence>
<reference evidence="4 5" key="1">
    <citation type="journal article" date="2013" name="Genome Biol. Evol.">
        <title>Life in an arsenic-containing gold mine: genome and physiology of the autotrophic arsenite-oxidizing bacterium rhizobium sp. NT-26.</title>
        <authorList>
            <person name="Andres J."/>
            <person name="Arsene-Ploetze F."/>
            <person name="Barbe V."/>
            <person name="Brochier-Armanet C."/>
            <person name="Cleiss-Arnold J."/>
            <person name="Coppee J.Y."/>
            <person name="Dillies M.A."/>
            <person name="Geist"/>
            <person name="L"/>
            <person name="Joublin A."/>
            <person name="Koechler S."/>
            <person name="Lassalle F."/>
            <person name="Marchal M."/>
            <person name="Medigue C."/>
            <person name="Muller D."/>
            <person name="Nesme X."/>
            <person name="Plewniak F."/>
            <person name="Proux C."/>
            <person name="Ramirez-Bahena M.H."/>
            <person name="Schenowitz C."/>
            <person name="Sismeiro O."/>
            <person name="Vallenet D."/>
            <person name="Santini J.M."/>
            <person name="Bertin P.N."/>
        </authorList>
    </citation>
    <scope>NUCLEOTIDE SEQUENCE [LARGE SCALE GENOMIC DNA]</scope>
    <source>
        <strain evidence="4 5">NT-26</strain>
    </source>
</reference>
<organism evidence="4 5">
    <name type="scientific">Pseudorhizobium banfieldiae</name>
    <dbReference type="NCBI Taxonomy" id="1125847"/>
    <lineage>
        <taxon>Bacteria</taxon>
        <taxon>Pseudomonadati</taxon>
        <taxon>Pseudomonadota</taxon>
        <taxon>Alphaproteobacteria</taxon>
        <taxon>Hyphomicrobiales</taxon>
        <taxon>Rhizobiaceae</taxon>
        <taxon>Rhizobium/Agrobacterium group</taxon>
        <taxon>Pseudorhizobium</taxon>
    </lineage>
</organism>
<proteinExistence type="inferred from homology"/>
<evidence type="ECO:0000259" key="3">
    <source>
        <dbReference type="Pfam" id="PF02397"/>
    </source>
</evidence>
<protein>
    <submittedName>
        <fullName evidence="4">Sugar transferase</fullName>
    </submittedName>
</protein>
<dbReference type="PANTHER" id="PTHR30576">
    <property type="entry name" value="COLANIC BIOSYNTHESIS UDP-GLUCOSE LIPID CARRIER TRANSFERASE"/>
    <property type="match status" value="1"/>
</dbReference>
<evidence type="ECO:0000256" key="2">
    <source>
        <dbReference type="ARBA" id="ARBA00023169"/>
    </source>
</evidence>
<comment type="similarity">
    <text evidence="1">Belongs to the bacterial sugar transferase family.</text>
</comment>
<dbReference type="GO" id="GO:0016780">
    <property type="term" value="F:phosphotransferase activity, for other substituted phosphate groups"/>
    <property type="evidence" value="ECO:0007669"/>
    <property type="project" value="TreeGrafter"/>
</dbReference>
<dbReference type="GO" id="GO:0000271">
    <property type="term" value="P:polysaccharide biosynthetic process"/>
    <property type="evidence" value="ECO:0007669"/>
    <property type="project" value="UniProtKB-KW"/>
</dbReference>
<dbReference type="Pfam" id="PF02397">
    <property type="entry name" value="Bac_transf"/>
    <property type="match status" value="1"/>
</dbReference>
<keyword evidence="4" id="KW-0808">Transferase</keyword>
<name>L0NJ63_9HYPH</name>
<evidence type="ECO:0000256" key="1">
    <source>
        <dbReference type="ARBA" id="ARBA00006464"/>
    </source>
</evidence>
<dbReference type="KEGG" id="rht:NT26_3138"/>
<dbReference type="Proteomes" id="UP000010792">
    <property type="component" value="Chromosome"/>
</dbReference>
<dbReference type="AlphaFoldDB" id="L0NJ63"/>
<evidence type="ECO:0000313" key="4">
    <source>
        <dbReference type="EMBL" id="CCF20861.1"/>
    </source>
</evidence>